<reference evidence="1 2" key="1">
    <citation type="journal article" date="2019" name="Int. J. Syst. Evol. Microbiol.">
        <title>The Global Catalogue of Microorganisms (GCM) 10K type strain sequencing project: providing services to taxonomists for standard genome sequencing and annotation.</title>
        <authorList>
            <consortium name="The Broad Institute Genomics Platform"/>
            <consortium name="The Broad Institute Genome Sequencing Center for Infectious Disease"/>
            <person name="Wu L."/>
            <person name="Ma J."/>
        </authorList>
    </citation>
    <scope>NUCLEOTIDE SEQUENCE [LARGE SCALE GENOMIC DNA]</scope>
    <source>
        <strain evidence="1 2">JCM 16014</strain>
    </source>
</reference>
<keyword evidence="2" id="KW-1185">Reference proteome</keyword>
<organism evidence="1 2">
    <name type="scientific">Catenulispora yoronensis</name>
    <dbReference type="NCBI Taxonomy" id="450799"/>
    <lineage>
        <taxon>Bacteria</taxon>
        <taxon>Bacillati</taxon>
        <taxon>Actinomycetota</taxon>
        <taxon>Actinomycetes</taxon>
        <taxon>Catenulisporales</taxon>
        <taxon>Catenulisporaceae</taxon>
        <taxon>Catenulispora</taxon>
    </lineage>
</organism>
<accession>A0ABN2V0A5</accession>
<name>A0ABN2V0A5_9ACTN</name>
<dbReference type="RefSeq" id="WP_344668918.1">
    <property type="nucleotide sequence ID" value="NZ_BAAAQN010000041.1"/>
</dbReference>
<evidence type="ECO:0000313" key="1">
    <source>
        <dbReference type="EMBL" id="GAA2046583.1"/>
    </source>
</evidence>
<evidence type="ECO:0000313" key="2">
    <source>
        <dbReference type="Proteomes" id="UP001500751"/>
    </source>
</evidence>
<protein>
    <submittedName>
        <fullName evidence="1">Uncharacterized protein</fullName>
    </submittedName>
</protein>
<dbReference type="Proteomes" id="UP001500751">
    <property type="component" value="Unassembled WGS sequence"/>
</dbReference>
<gene>
    <name evidence="1" type="ORF">GCM10009839_58820</name>
</gene>
<dbReference type="EMBL" id="BAAAQN010000041">
    <property type="protein sequence ID" value="GAA2046583.1"/>
    <property type="molecule type" value="Genomic_DNA"/>
</dbReference>
<comment type="caution">
    <text evidence="1">The sequence shown here is derived from an EMBL/GenBank/DDBJ whole genome shotgun (WGS) entry which is preliminary data.</text>
</comment>
<proteinExistence type="predicted"/>
<sequence length="174" mass="18684">MVYTHYWAYQPDSPSFAAVFPQLASDSRLILSHLSARGIALGGPTGIGEPLVNDSTITFNGVRPDSGENFVLAPGVGSGLTERTRTGEPFRLDYCQTRHLPYDLAVTAVLLRAQQLAPSDLVLASDGSWRDDWYPAQTLLIDLLSALPQIDALMPLSYLLGGPHALQAAALAHA</sequence>